<feature type="compositionally biased region" description="Basic residues" evidence="1">
    <location>
        <begin position="79"/>
        <end position="90"/>
    </location>
</feature>
<protein>
    <submittedName>
        <fullName evidence="3">Nucleotidyltransferase family protein</fullName>
    </submittedName>
</protein>
<dbReference type="GO" id="GO:0005730">
    <property type="term" value="C:nucleolus"/>
    <property type="evidence" value="ECO:0007669"/>
    <property type="project" value="TreeGrafter"/>
</dbReference>
<dbReference type="PANTHER" id="PTHR23092">
    <property type="entry name" value="POLY(A) RNA POLYMERASE"/>
    <property type="match status" value="1"/>
</dbReference>
<evidence type="ECO:0000313" key="4">
    <source>
        <dbReference type="Proteomes" id="UP000002630"/>
    </source>
</evidence>
<dbReference type="GO" id="GO:0031499">
    <property type="term" value="C:TRAMP complex"/>
    <property type="evidence" value="ECO:0007669"/>
    <property type="project" value="TreeGrafter"/>
</dbReference>
<feature type="compositionally biased region" description="Basic and acidic residues" evidence="1">
    <location>
        <begin position="152"/>
        <end position="183"/>
    </location>
</feature>
<dbReference type="InParanoid" id="D8LPV2"/>
<dbReference type="GO" id="GO:0031123">
    <property type="term" value="P:RNA 3'-end processing"/>
    <property type="evidence" value="ECO:0007669"/>
    <property type="project" value="TreeGrafter"/>
</dbReference>
<proteinExistence type="predicted"/>
<dbReference type="CDD" id="cd00167">
    <property type="entry name" value="SANT"/>
    <property type="match status" value="1"/>
</dbReference>
<dbReference type="Gene3D" id="1.10.10.60">
    <property type="entry name" value="Homeodomain-like"/>
    <property type="match status" value="1"/>
</dbReference>
<dbReference type="EMBL" id="FN649738">
    <property type="protein sequence ID" value="CBN77407.1"/>
    <property type="molecule type" value="Genomic_DNA"/>
</dbReference>
<dbReference type="EMBL" id="FN648741">
    <property type="protein sequence ID" value="CBN77407.1"/>
    <property type="molecule type" value="Genomic_DNA"/>
</dbReference>
<feature type="compositionally biased region" description="Pro residues" evidence="1">
    <location>
        <begin position="23"/>
        <end position="32"/>
    </location>
</feature>
<dbReference type="InterPro" id="IPR045862">
    <property type="entry name" value="Trf4-like"/>
</dbReference>
<dbReference type="Proteomes" id="UP000002630">
    <property type="component" value="Linkage Group LG13"/>
</dbReference>
<dbReference type="GO" id="GO:1990817">
    <property type="term" value="F:poly(A) RNA polymerase activity"/>
    <property type="evidence" value="ECO:0007669"/>
    <property type="project" value="InterPro"/>
</dbReference>
<dbReference type="SMART" id="SM00717">
    <property type="entry name" value="SANT"/>
    <property type="match status" value="1"/>
</dbReference>
<dbReference type="InterPro" id="IPR001005">
    <property type="entry name" value="SANT/Myb"/>
</dbReference>
<keyword evidence="4" id="KW-1185">Reference proteome</keyword>
<gene>
    <name evidence="3" type="ORF">Esi_0053_0139</name>
</gene>
<dbReference type="InterPro" id="IPR043519">
    <property type="entry name" value="NT_sf"/>
</dbReference>
<dbReference type="SUPFAM" id="SSF46689">
    <property type="entry name" value="Homeodomain-like"/>
    <property type="match status" value="1"/>
</dbReference>
<evidence type="ECO:0000256" key="1">
    <source>
        <dbReference type="SAM" id="MobiDB-lite"/>
    </source>
</evidence>
<dbReference type="GO" id="GO:0003729">
    <property type="term" value="F:mRNA binding"/>
    <property type="evidence" value="ECO:0007669"/>
    <property type="project" value="TreeGrafter"/>
</dbReference>
<feature type="compositionally biased region" description="Acidic residues" evidence="1">
    <location>
        <begin position="196"/>
        <end position="225"/>
    </location>
</feature>
<dbReference type="GO" id="GO:0043634">
    <property type="term" value="P:polyadenylation-dependent ncRNA catabolic process"/>
    <property type="evidence" value="ECO:0007669"/>
    <property type="project" value="TreeGrafter"/>
</dbReference>
<evidence type="ECO:0000313" key="3">
    <source>
        <dbReference type="EMBL" id="CBN77407.1"/>
    </source>
</evidence>
<reference evidence="3 4" key="1">
    <citation type="journal article" date="2010" name="Nature">
        <title>The Ectocarpus genome and the independent evolution of multicellularity in brown algae.</title>
        <authorList>
            <person name="Cock J.M."/>
            <person name="Sterck L."/>
            <person name="Rouze P."/>
            <person name="Scornet D."/>
            <person name="Allen A.E."/>
            <person name="Amoutzias G."/>
            <person name="Anthouard V."/>
            <person name="Artiguenave F."/>
            <person name="Aury J.M."/>
            <person name="Badger J.H."/>
            <person name="Beszteri B."/>
            <person name="Billiau K."/>
            <person name="Bonnet E."/>
            <person name="Bothwell J.H."/>
            <person name="Bowler C."/>
            <person name="Boyen C."/>
            <person name="Brownlee C."/>
            <person name="Carrano C.J."/>
            <person name="Charrier B."/>
            <person name="Cho G.Y."/>
            <person name="Coelho S.M."/>
            <person name="Collen J."/>
            <person name="Corre E."/>
            <person name="Da Silva C."/>
            <person name="Delage L."/>
            <person name="Delaroque N."/>
            <person name="Dittami S.M."/>
            <person name="Doulbeau S."/>
            <person name="Elias M."/>
            <person name="Farnham G."/>
            <person name="Gachon C.M."/>
            <person name="Gschloessl B."/>
            <person name="Heesch S."/>
            <person name="Jabbari K."/>
            <person name="Jubin C."/>
            <person name="Kawai H."/>
            <person name="Kimura K."/>
            <person name="Kloareg B."/>
            <person name="Kupper F.C."/>
            <person name="Lang D."/>
            <person name="Le Bail A."/>
            <person name="Leblanc C."/>
            <person name="Lerouge P."/>
            <person name="Lohr M."/>
            <person name="Lopez P.J."/>
            <person name="Martens C."/>
            <person name="Maumus F."/>
            <person name="Michel G."/>
            <person name="Miranda-Saavedra D."/>
            <person name="Morales J."/>
            <person name="Moreau H."/>
            <person name="Motomura T."/>
            <person name="Nagasato C."/>
            <person name="Napoli C.A."/>
            <person name="Nelson D.R."/>
            <person name="Nyvall-Collen P."/>
            <person name="Peters A.F."/>
            <person name="Pommier C."/>
            <person name="Potin P."/>
            <person name="Poulain J."/>
            <person name="Quesneville H."/>
            <person name="Read B."/>
            <person name="Rensing S.A."/>
            <person name="Ritter A."/>
            <person name="Rousvoal S."/>
            <person name="Samanta M."/>
            <person name="Samson G."/>
            <person name="Schroeder D.C."/>
            <person name="Segurens B."/>
            <person name="Strittmatter M."/>
            <person name="Tonon T."/>
            <person name="Tregear J.W."/>
            <person name="Valentin K."/>
            <person name="von Dassow P."/>
            <person name="Yamagishi T."/>
            <person name="Van de Peer Y."/>
            <person name="Wincker P."/>
        </authorList>
    </citation>
    <scope>NUCLEOTIDE SEQUENCE [LARGE SCALE GENOMIC DNA]</scope>
    <source>
        <strain evidence="4">Ec32 / CCAP1310/4</strain>
    </source>
</reference>
<dbReference type="Gene3D" id="3.30.460.10">
    <property type="entry name" value="Beta Polymerase, domain 2"/>
    <property type="match status" value="1"/>
</dbReference>
<feature type="compositionally biased region" description="Gly residues" evidence="1">
    <location>
        <begin position="108"/>
        <end position="117"/>
    </location>
</feature>
<dbReference type="SUPFAM" id="SSF81301">
    <property type="entry name" value="Nucleotidyltransferase"/>
    <property type="match status" value="1"/>
</dbReference>
<sequence length="434" mass="47915">MRMNCSFPGGFLHHQRSRTTGVHPPPPPPPSPLIQQKVTLRTGRWTKKECEDFARGLEKHGKAWSKEFVPTRKVPQVRTHARKYFAKQRKAMMLSGQSEGGDQDGEQTQGGGAGSGATAGDSEDSSREEGEAVAGESKEHGREEGGGAGAKGRTEEPKEAEGVGGEEKDGSPREEKEDDKVVESEEEKEEGQKEEVEVEVVEEEEEEEEEESEAEEGEEDEEEDFIPFFGNKAKEDSTDSNSRRNLRPPWYRESSVEQGFPLRTLHNEILDLCDLLMPTPEEKAKTAIAITYIKRVVEETLGSEARVEIFGSQLTGLVLPSSDIDSVVLGGPRGSLGSLGAAMYRRQNKGEVREVTVIKSARVPLVKFVHVGSGVQVDVCFDQESGMKSGRAARAMMRQMQPVRPLVMVLKAYMGQRKLNETYHGGVGSFLLQR</sequence>
<feature type="region of interest" description="Disordered" evidence="1">
    <location>
        <begin position="1"/>
        <end position="35"/>
    </location>
</feature>
<feature type="region of interest" description="Disordered" evidence="1">
    <location>
        <begin position="74"/>
        <end position="252"/>
    </location>
</feature>
<dbReference type="PANTHER" id="PTHR23092:SF15">
    <property type="entry name" value="INACTIVE NON-CANONICAL POLY(A) RNA POLYMERASE PROTEIN TRF4-2-RELATED"/>
    <property type="match status" value="1"/>
</dbReference>
<feature type="compositionally biased region" description="Basic and acidic residues" evidence="1">
    <location>
        <begin position="124"/>
        <end position="145"/>
    </location>
</feature>
<dbReference type="AlphaFoldDB" id="D8LPV2"/>
<dbReference type="InterPro" id="IPR009057">
    <property type="entry name" value="Homeodomain-like_sf"/>
</dbReference>
<evidence type="ECO:0000259" key="2">
    <source>
        <dbReference type="SMART" id="SM00717"/>
    </source>
</evidence>
<accession>D8LPV2</accession>
<name>D8LPV2_ECTSI</name>
<dbReference type="eggNOG" id="KOG1906">
    <property type="taxonomic scope" value="Eukaryota"/>
</dbReference>
<dbReference type="STRING" id="2880.D8LPV2"/>
<dbReference type="Pfam" id="PF22600">
    <property type="entry name" value="MTPAP-like_central"/>
    <property type="match status" value="1"/>
</dbReference>
<dbReference type="InterPro" id="IPR054708">
    <property type="entry name" value="MTPAP-like_central"/>
</dbReference>
<dbReference type="CDD" id="cd05402">
    <property type="entry name" value="NT_PAP_TUTase"/>
    <property type="match status" value="1"/>
</dbReference>
<dbReference type="OrthoDB" id="273917at2759"/>
<feature type="domain" description="Myb-like" evidence="2">
    <location>
        <begin position="41"/>
        <end position="87"/>
    </location>
</feature>
<organism evidence="3 4">
    <name type="scientific">Ectocarpus siliculosus</name>
    <name type="common">Brown alga</name>
    <name type="synonym">Conferva siliculosa</name>
    <dbReference type="NCBI Taxonomy" id="2880"/>
    <lineage>
        <taxon>Eukaryota</taxon>
        <taxon>Sar</taxon>
        <taxon>Stramenopiles</taxon>
        <taxon>Ochrophyta</taxon>
        <taxon>PX clade</taxon>
        <taxon>Phaeophyceae</taxon>
        <taxon>Ectocarpales</taxon>
        <taxon>Ectocarpaceae</taxon>
        <taxon>Ectocarpus</taxon>
    </lineage>
</organism>